<feature type="domain" description="DDE Tnp4" evidence="8">
    <location>
        <begin position="109"/>
        <end position="244"/>
    </location>
</feature>
<dbReference type="Pfam" id="PF13359">
    <property type="entry name" value="DDE_Tnp_4"/>
    <property type="match status" value="1"/>
</dbReference>
<evidence type="ECO:0000313" key="9">
    <source>
        <dbReference type="EMBL" id="RXN05161.1"/>
    </source>
</evidence>
<evidence type="ECO:0000256" key="2">
    <source>
        <dbReference type="ARBA" id="ARBA00004123"/>
    </source>
</evidence>
<evidence type="ECO:0000259" key="8">
    <source>
        <dbReference type="Pfam" id="PF13359"/>
    </source>
</evidence>
<keyword evidence="7" id="KW-0539">Nucleus</keyword>
<dbReference type="STRING" id="84645.A0A498L9X4"/>
<dbReference type="GO" id="GO:0016787">
    <property type="term" value="F:hydrolase activity"/>
    <property type="evidence" value="ECO:0007669"/>
    <property type="project" value="UniProtKB-KW"/>
</dbReference>
<reference evidence="9 10" key="1">
    <citation type="submission" date="2018-03" db="EMBL/GenBank/DDBJ databases">
        <title>Draft genome sequence of Rohu Carp (Labeo rohita).</title>
        <authorList>
            <person name="Das P."/>
            <person name="Kushwaha B."/>
            <person name="Joshi C.G."/>
            <person name="Kumar D."/>
            <person name="Nagpure N.S."/>
            <person name="Sahoo L."/>
            <person name="Das S.P."/>
            <person name="Bit A."/>
            <person name="Patnaik S."/>
            <person name="Meher P.K."/>
            <person name="Jayasankar P."/>
            <person name="Koringa P.G."/>
            <person name="Patel N.V."/>
            <person name="Hinsu A.T."/>
            <person name="Kumar R."/>
            <person name="Pandey M."/>
            <person name="Agarwal S."/>
            <person name="Srivastava S."/>
            <person name="Singh M."/>
            <person name="Iquebal M.A."/>
            <person name="Jaiswal S."/>
            <person name="Angadi U.B."/>
            <person name="Kumar N."/>
            <person name="Raza M."/>
            <person name="Shah T.M."/>
            <person name="Rai A."/>
            <person name="Jena J.K."/>
        </authorList>
    </citation>
    <scope>NUCLEOTIDE SEQUENCE [LARGE SCALE GENOMIC DNA]</scope>
    <source>
        <strain evidence="9">DASCIFA01</strain>
        <tissue evidence="9">Testis</tissue>
    </source>
</reference>
<protein>
    <submittedName>
        <fullName evidence="9">ANTAGONIST OF LIKE HETEROCHROMATIN PROTEIN 1-like protein</fullName>
    </submittedName>
</protein>
<dbReference type="EMBL" id="QBIY01013417">
    <property type="protein sequence ID" value="RXN05161.1"/>
    <property type="molecule type" value="Genomic_DNA"/>
</dbReference>
<dbReference type="GO" id="GO:0005634">
    <property type="term" value="C:nucleus"/>
    <property type="evidence" value="ECO:0007669"/>
    <property type="project" value="UniProtKB-SubCell"/>
</dbReference>
<dbReference type="Proteomes" id="UP000290572">
    <property type="component" value="Unassembled WGS sequence"/>
</dbReference>
<evidence type="ECO:0000313" key="10">
    <source>
        <dbReference type="Proteomes" id="UP000290572"/>
    </source>
</evidence>
<dbReference type="GO" id="GO:0046872">
    <property type="term" value="F:metal ion binding"/>
    <property type="evidence" value="ECO:0007669"/>
    <property type="project" value="UniProtKB-KW"/>
</dbReference>
<sequence>MSRGQFDNLLSIVGPSITKMITNYRESIGPAERLSICLRFLATGDSYRTIAFSYRVGFSTVVGIVKEVCEAIWSCLVGEFMPFPEMEEWKAIAEDFQKLWNFPNCVGAIDGKHVTIQAPANSGSQFHNYKGSFSIVLLAVVDARYRFRMIDVGAYGKSSDGGTLSSSNFGQALRHDALDLPPDAPLPGAEGAMPFVFVADEAFPLQKNMMRPFPGHNLSPEQRVFNYRLSRARRMVECAFGILRSGNCTGESLECHLKLLKSW</sequence>
<comment type="subcellular location">
    <subcellularLocation>
        <location evidence="2">Nucleus</location>
    </subcellularLocation>
</comment>
<dbReference type="PANTHER" id="PTHR22930">
    <property type="match status" value="1"/>
</dbReference>
<evidence type="ECO:0000256" key="6">
    <source>
        <dbReference type="ARBA" id="ARBA00022801"/>
    </source>
</evidence>
<dbReference type="InterPro" id="IPR027806">
    <property type="entry name" value="HARBI1_dom"/>
</dbReference>
<dbReference type="PANTHER" id="PTHR22930:SF279">
    <property type="entry name" value="SIMILAR TO ENSANGP00000010363"/>
    <property type="match status" value="1"/>
</dbReference>
<dbReference type="InterPro" id="IPR045249">
    <property type="entry name" value="HARBI1-like"/>
</dbReference>
<dbReference type="AlphaFoldDB" id="A0A498L9X4"/>
<keyword evidence="6" id="KW-0378">Hydrolase</keyword>
<gene>
    <name evidence="9" type="ORF">ROHU_012758</name>
</gene>
<comment type="caution">
    <text evidence="9">The sequence shown here is derived from an EMBL/GenBank/DDBJ whole genome shotgun (WGS) entry which is preliminary data.</text>
</comment>
<evidence type="ECO:0000256" key="4">
    <source>
        <dbReference type="ARBA" id="ARBA00022722"/>
    </source>
</evidence>
<comment type="similarity">
    <text evidence="3">Belongs to the HARBI1 family.</text>
</comment>
<keyword evidence="10" id="KW-1185">Reference proteome</keyword>
<organism evidence="9 10">
    <name type="scientific">Labeo rohita</name>
    <name type="common">Indian major carp</name>
    <name type="synonym">Cyprinus rohita</name>
    <dbReference type="NCBI Taxonomy" id="84645"/>
    <lineage>
        <taxon>Eukaryota</taxon>
        <taxon>Metazoa</taxon>
        <taxon>Chordata</taxon>
        <taxon>Craniata</taxon>
        <taxon>Vertebrata</taxon>
        <taxon>Euteleostomi</taxon>
        <taxon>Actinopterygii</taxon>
        <taxon>Neopterygii</taxon>
        <taxon>Teleostei</taxon>
        <taxon>Ostariophysi</taxon>
        <taxon>Cypriniformes</taxon>
        <taxon>Cyprinidae</taxon>
        <taxon>Labeoninae</taxon>
        <taxon>Labeonini</taxon>
        <taxon>Labeo</taxon>
    </lineage>
</organism>
<proteinExistence type="inferred from homology"/>
<name>A0A498L9X4_LABRO</name>
<accession>A0A498L9X4</accession>
<evidence type="ECO:0000256" key="7">
    <source>
        <dbReference type="ARBA" id="ARBA00023242"/>
    </source>
</evidence>
<evidence type="ECO:0000256" key="1">
    <source>
        <dbReference type="ARBA" id="ARBA00001968"/>
    </source>
</evidence>
<keyword evidence="4" id="KW-0540">Nuclease</keyword>
<dbReference type="GO" id="GO:0004518">
    <property type="term" value="F:nuclease activity"/>
    <property type="evidence" value="ECO:0007669"/>
    <property type="project" value="UniProtKB-KW"/>
</dbReference>
<keyword evidence="5" id="KW-0479">Metal-binding</keyword>
<comment type="cofactor">
    <cofactor evidence="1">
        <name>a divalent metal cation</name>
        <dbReference type="ChEBI" id="CHEBI:60240"/>
    </cofactor>
</comment>
<evidence type="ECO:0000256" key="3">
    <source>
        <dbReference type="ARBA" id="ARBA00006958"/>
    </source>
</evidence>
<evidence type="ECO:0000256" key="5">
    <source>
        <dbReference type="ARBA" id="ARBA00022723"/>
    </source>
</evidence>